<dbReference type="GO" id="GO:0005634">
    <property type="term" value="C:nucleus"/>
    <property type="evidence" value="ECO:0007669"/>
    <property type="project" value="TreeGrafter"/>
</dbReference>
<organism evidence="8 9">
    <name type="scientific">Serendipita vermifera MAFF 305830</name>
    <dbReference type="NCBI Taxonomy" id="933852"/>
    <lineage>
        <taxon>Eukaryota</taxon>
        <taxon>Fungi</taxon>
        <taxon>Dikarya</taxon>
        <taxon>Basidiomycota</taxon>
        <taxon>Agaricomycotina</taxon>
        <taxon>Agaricomycetes</taxon>
        <taxon>Sebacinales</taxon>
        <taxon>Serendipitaceae</taxon>
        <taxon>Serendipita</taxon>
    </lineage>
</organism>
<dbReference type="HOGENOM" id="CLU_017168_2_0_1"/>
<dbReference type="GO" id="GO:0004519">
    <property type="term" value="F:endonuclease activity"/>
    <property type="evidence" value="ECO:0007669"/>
    <property type="project" value="UniProtKB-KW"/>
</dbReference>
<feature type="region of interest" description="Disordered" evidence="7">
    <location>
        <begin position="554"/>
        <end position="608"/>
    </location>
</feature>
<dbReference type="GO" id="GO:0043504">
    <property type="term" value="P:mitochondrial DNA repair"/>
    <property type="evidence" value="ECO:0007669"/>
    <property type="project" value="TreeGrafter"/>
</dbReference>
<dbReference type="EMBL" id="KN824300">
    <property type="protein sequence ID" value="KIM27248.1"/>
    <property type="molecule type" value="Genomic_DNA"/>
</dbReference>
<dbReference type="GO" id="GO:0016787">
    <property type="term" value="F:hydrolase activity"/>
    <property type="evidence" value="ECO:0007669"/>
    <property type="project" value="UniProtKB-KW"/>
</dbReference>
<keyword evidence="1" id="KW-0540">Nuclease</keyword>
<keyword evidence="5" id="KW-0378">Hydrolase</keyword>
<evidence type="ECO:0000256" key="1">
    <source>
        <dbReference type="ARBA" id="ARBA00022722"/>
    </source>
</evidence>
<accession>A0A0C2WLQ2</accession>
<dbReference type="NCBIfam" id="TIGR00629">
    <property type="entry name" value="uvde"/>
    <property type="match status" value="1"/>
</dbReference>
<feature type="compositionally biased region" description="Low complexity" evidence="7">
    <location>
        <begin position="87"/>
        <end position="96"/>
    </location>
</feature>
<feature type="compositionally biased region" description="Basic residues" evidence="7">
    <location>
        <begin position="565"/>
        <end position="578"/>
    </location>
</feature>
<feature type="compositionally biased region" description="Basic and acidic residues" evidence="7">
    <location>
        <begin position="116"/>
        <end position="126"/>
    </location>
</feature>
<dbReference type="GO" id="GO:0006289">
    <property type="term" value="P:nucleotide-excision repair"/>
    <property type="evidence" value="ECO:0007669"/>
    <property type="project" value="InterPro"/>
</dbReference>
<evidence type="ECO:0000256" key="6">
    <source>
        <dbReference type="ARBA" id="ARBA00023204"/>
    </source>
</evidence>
<evidence type="ECO:0000256" key="2">
    <source>
        <dbReference type="ARBA" id="ARBA00022759"/>
    </source>
</evidence>
<keyword evidence="4" id="KW-0228">DNA excision</keyword>
<dbReference type="PANTHER" id="PTHR31290:SF5">
    <property type="entry name" value="UV-DAMAGE ENDONUCLEASE"/>
    <property type="match status" value="1"/>
</dbReference>
<protein>
    <recommendedName>
        <fullName evidence="10">UV-endonuclease UvdE</fullName>
    </recommendedName>
</protein>
<keyword evidence="3" id="KW-0227">DNA damage</keyword>
<evidence type="ECO:0000256" key="5">
    <source>
        <dbReference type="ARBA" id="ARBA00022801"/>
    </source>
</evidence>
<dbReference type="InterPro" id="IPR036237">
    <property type="entry name" value="Xyl_isomerase-like_sf"/>
</dbReference>
<dbReference type="PANTHER" id="PTHR31290">
    <property type="entry name" value="UV-DAMAGE ENDONUCLEASE"/>
    <property type="match status" value="1"/>
</dbReference>
<keyword evidence="6" id="KW-0234">DNA repair</keyword>
<evidence type="ECO:0000313" key="8">
    <source>
        <dbReference type="EMBL" id="KIM27248.1"/>
    </source>
</evidence>
<feature type="compositionally biased region" description="Low complexity" evidence="7">
    <location>
        <begin position="64"/>
        <end position="74"/>
    </location>
</feature>
<evidence type="ECO:0000256" key="3">
    <source>
        <dbReference type="ARBA" id="ARBA00022763"/>
    </source>
</evidence>
<proteinExistence type="predicted"/>
<dbReference type="Gene3D" id="3.20.20.150">
    <property type="entry name" value="Divalent-metal-dependent TIM barrel enzymes"/>
    <property type="match status" value="1"/>
</dbReference>
<sequence>MSAMSTSPKPEAMVIDQPEAEEQPPQSGAEQDEQEEEEEEEEEVAPRRSTRVRKPVIKAPAPKLDLGSDSDLSDAPVRRRRRRKSTAAKQAAATTAGENGEEVVSEPPPKRKRKRAAEPDQEPKEEGAEEEKGNEDEKPPPKKRAARKKKVDNEEEDSTAKVGNGEENAENGPAAPAPPKRKRAPKKPKEEGEQEDTKMTSPPKETVTEAAPNGDAEEPEKPKRVRKPKVKEPVVYVIPDVEKKTTTFRGRLGYACLNTVLRAQKPAVFSGRTCRIDTIQKSGMDHVKELGRQNVKDLLTMIEWNEKNNIRFMRMSSDMFPFASHATYGYDLSYCDAELKAVGELAKKYGHRLTSHPGQFTQIASPKENVVEASIKELEYHAEMMDRMGLDQDAVMIIHMGGVYGDKATTLARFKDNYEKKLSDAVKRRLVLENDEICYNVDDLLKVCPQLNIPIIFDYHHDSINPSRRPASELIPIINQTWQARGIKPKQHLSQAREGAVTAMELRAHADRCTELPRDLPDDMDLMIEAKDKEQAVFELYRIYDLHPVIWENLRPPSEDQGLKTKGRKSAGGKKMRKDQKDGIPVPETEEQTIDPEMIDELADDDDI</sequence>
<dbReference type="Pfam" id="PF03851">
    <property type="entry name" value="UvdE"/>
    <property type="match status" value="1"/>
</dbReference>
<dbReference type="GO" id="GO:0009411">
    <property type="term" value="P:response to UV"/>
    <property type="evidence" value="ECO:0007669"/>
    <property type="project" value="InterPro"/>
</dbReference>
<reference evidence="8 9" key="1">
    <citation type="submission" date="2014-04" db="EMBL/GenBank/DDBJ databases">
        <authorList>
            <consortium name="DOE Joint Genome Institute"/>
            <person name="Kuo A."/>
            <person name="Zuccaro A."/>
            <person name="Kohler A."/>
            <person name="Nagy L.G."/>
            <person name="Floudas D."/>
            <person name="Copeland A."/>
            <person name="Barry K.W."/>
            <person name="Cichocki N."/>
            <person name="Veneault-Fourrey C."/>
            <person name="LaButti K."/>
            <person name="Lindquist E.A."/>
            <person name="Lipzen A."/>
            <person name="Lundell T."/>
            <person name="Morin E."/>
            <person name="Murat C."/>
            <person name="Sun H."/>
            <person name="Tunlid A."/>
            <person name="Henrissat B."/>
            <person name="Grigoriev I.V."/>
            <person name="Hibbett D.S."/>
            <person name="Martin F."/>
            <person name="Nordberg H.P."/>
            <person name="Cantor M.N."/>
            <person name="Hua S.X."/>
        </authorList>
    </citation>
    <scope>NUCLEOTIDE SEQUENCE [LARGE SCALE GENOMIC DNA]</scope>
    <source>
        <strain evidence="8 9">MAFF 305830</strain>
    </source>
</reference>
<evidence type="ECO:0000256" key="7">
    <source>
        <dbReference type="SAM" id="MobiDB-lite"/>
    </source>
</evidence>
<dbReference type="OrthoDB" id="541883at2759"/>
<dbReference type="AlphaFoldDB" id="A0A0C2WLQ2"/>
<evidence type="ECO:0000313" key="9">
    <source>
        <dbReference type="Proteomes" id="UP000054097"/>
    </source>
</evidence>
<dbReference type="Proteomes" id="UP000054097">
    <property type="component" value="Unassembled WGS sequence"/>
</dbReference>
<gene>
    <name evidence="8" type="ORF">M408DRAFT_171419</name>
</gene>
<feature type="compositionally biased region" description="Acidic residues" evidence="7">
    <location>
        <begin position="588"/>
        <end position="608"/>
    </location>
</feature>
<dbReference type="InterPro" id="IPR004601">
    <property type="entry name" value="UvdE"/>
</dbReference>
<keyword evidence="9" id="KW-1185">Reference proteome</keyword>
<feature type="compositionally biased region" description="Basic residues" evidence="7">
    <location>
        <begin position="141"/>
        <end position="150"/>
    </location>
</feature>
<dbReference type="STRING" id="933852.A0A0C2WLQ2"/>
<feature type="compositionally biased region" description="Low complexity" evidence="7">
    <location>
        <begin position="163"/>
        <end position="174"/>
    </location>
</feature>
<evidence type="ECO:0000256" key="4">
    <source>
        <dbReference type="ARBA" id="ARBA00022769"/>
    </source>
</evidence>
<feature type="compositionally biased region" description="Basic and acidic residues" evidence="7">
    <location>
        <begin position="187"/>
        <end position="198"/>
    </location>
</feature>
<dbReference type="SUPFAM" id="SSF51658">
    <property type="entry name" value="Xylose isomerase-like"/>
    <property type="match status" value="1"/>
</dbReference>
<keyword evidence="2" id="KW-0255">Endonuclease</keyword>
<feature type="region of interest" description="Disordered" evidence="7">
    <location>
        <begin position="1"/>
        <end position="228"/>
    </location>
</feature>
<feature type="compositionally biased region" description="Acidic residues" evidence="7">
    <location>
        <begin position="30"/>
        <end position="43"/>
    </location>
</feature>
<evidence type="ECO:0008006" key="10">
    <source>
        <dbReference type="Google" id="ProtNLM"/>
    </source>
</evidence>
<reference evidence="9" key="2">
    <citation type="submission" date="2015-01" db="EMBL/GenBank/DDBJ databases">
        <title>Evolutionary Origins and Diversification of the Mycorrhizal Mutualists.</title>
        <authorList>
            <consortium name="DOE Joint Genome Institute"/>
            <consortium name="Mycorrhizal Genomics Consortium"/>
            <person name="Kohler A."/>
            <person name="Kuo A."/>
            <person name="Nagy L.G."/>
            <person name="Floudas D."/>
            <person name="Copeland A."/>
            <person name="Barry K.W."/>
            <person name="Cichocki N."/>
            <person name="Veneault-Fourrey C."/>
            <person name="LaButti K."/>
            <person name="Lindquist E.A."/>
            <person name="Lipzen A."/>
            <person name="Lundell T."/>
            <person name="Morin E."/>
            <person name="Murat C."/>
            <person name="Riley R."/>
            <person name="Ohm R."/>
            <person name="Sun H."/>
            <person name="Tunlid A."/>
            <person name="Henrissat B."/>
            <person name="Grigoriev I.V."/>
            <person name="Hibbett D.S."/>
            <person name="Martin F."/>
        </authorList>
    </citation>
    <scope>NUCLEOTIDE SEQUENCE [LARGE SCALE GENOMIC DNA]</scope>
    <source>
        <strain evidence="9">MAFF 305830</strain>
    </source>
</reference>
<dbReference type="GO" id="GO:0005739">
    <property type="term" value="C:mitochondrion"/>
    <property type="evidence" value="ECO:0007669"/>
    <property type="project" value="TreeGrafter"/>
</dbReference>
<name>A0A0C2WLQ2_SERVB</name>